<dbReference type="Proteomes" id="UP000475765">
    <property type="component" value="Unassembled WGS sequence"/>
</dbReference>
<protein>
    <submittedName>
        <fullName evidence="7">O-antigen ligase family protein</fullName>
    </submittedName>
</protein>
<keyword evidence="3 5" id="KW-1133">Transmembrane helix</keyword>
<dbReference type="PANTHER" id="PTHR37422">
    <property type="entry name" value="TEICHURONIC ACID BIOSYNTHESIS PROTEIN TUAE"/>
    <property type="match status" value="1"/>
</dbReference>
<feature type="transmembrane region" description="Helical" evidence="5">
    <location>
        <begin position="277"/>
        <end position="294"/>
    </location>
</feature>
<dbReference type="AlphaFoldDB" id="A0A9W7UW27"/>
<reference evidence="7 8" key="1">
    <citation type="submission" date="2019-10" db="EMBL/GenBank/DDBJ databases">
        <title>Bacillus from the desert of Cuatro Cinegas, Coahuila.</title>
        <authorList>
            <person name="Olmedo-Alvarez G."/>
            <person name="Saldana S."/>
            <person name="Barcelo D."/>
        </authorList>
    </citation>
    <scope>NUCLEOTIDE SEQUENCE [LARGE SCALE GENOMIC DNA]</scope>
    <source>
        <strain evidence="7 8">CH417_13T</strain>
    </source>
</reference>
<feature type="domain" description="O-antigen ligase-related" evidence="6">
    <location>
        <begin position="239"/>
        <end position="370"/>
    </location>
</feature>
<evidence type="ECO:0000256" key="5">
    <source>
        <dbReference type="SAM" id="Phobius"/>
    </source>
</evidence>
<dbReference type="InterPro" id="IPR007016">
    <property type="entry name" value="O-antigen_ligase-rel_domated"/>
</dbReference>
<evidence type="ECO:0000313" key="7">
    <source>
        <dbReference type="EMBL" id="KAB2393219.1"/>
    </source>
</evidence>
<comment type="subcellular location">
    <subcellularLocation>
        <location evidence="1">Membrane</location>
        <topology evidence="1">Multi-pass membrane protein</topology>
    </subcellularLocation>
</comment>
<sequence>MSGNKNGVLDGIQISMRGIITACLFGLYFLSLGLFVTTLNNAIIILSVVSCFLISYLNIKKVEFLISSYIGMFVITLTAQTNYLLVYSIINMIVLCIIFRKRIISSINRPVVTLFLFVCCIGISIVNSVETDFAKEAFLGFSVSIVIFYSITLVSQSAIKLADLYWYSTIFITGMILVFFSNHTIQELANTHRALIYFIGDSGTRSNTLAGYIAVFMFLCWGCWKHNKTIIRRTLSVICFFPMCIILYFTISRGAYLGMAVSFIPLILFNLTKKKMLMINFTVVVVLLGIYLFSEEIFNSRVFGLSTGDYSNGRWDYYSLAWEQFKMHPIIGNGMYQFGFLGGMGKLEDPHNWLLAYLSGIGLLGLMCFLLFLLSIVGKIVNVLFNKNIDKHSIVLAQAITVPIIHGLVEPAMSTGLPFMLFCIVSPILYSYMIRQEKLDN</sequence>
<name>A0A9W7UW27_BACCE</name>
<dbReference type="EMBL" id="WBPP01000030">
    <property type="protein sequence ID" value="KAB2393219.1"/>
    <property type="molecule type" value="Genomic_DNA"/>
</dbReference>
<feature type="transmembrane region" description="Helical" evidence="5">
    <location>
        <begin position="12"/>
        <end position="32"/>
    </location>
</feature>
<evidence type="ECO:0000256" key="4">
    <source>
        <dbReference type="ARBA" id="ARBA00023136"/>
    </source>
</evidence>
<evidence type="ECO:0000256" key="3">
    <source>
        <dbReference type="ARBA" id="ARBA00022989"/>
    </source>
</evidence>
<organism evidence="7 8">
    <name type="scientific">Bacillus cereus</name>
    <dbReference type="NCBI Taxonomy" id="1396"/>
    <lineage>
        <taxon>Bacteria</taxon>
        <taxon>Bacillati</taxon>
        <taxon>Bacillota</taxon>
        <taxon>Bacilli</taxon>
        <taxon>Bacillales</taxon>
        <taxon>Bacillaceae</taxon>
        <taxon>Bacillus</taxon>
        <taxon>Bacillus cereus group</taxon>
    </lineage>
</organism>
<evidence type="ECO:0000313" key="8">
    <source>
        <dbReference type="Proteomes" id="UP000475765"/>
    </source>
</evidence>
<keyword evidence="4 5" id="KW-0472">Membrane</keyword>
<comment type="caution">
    <text evidence="7">The sequence shown here is derived from an EMBL/GenBank/DDBJ whole genome shotgun (WGS) entry which is preliminary data.</text>
</comment>
<dbReference type="RefSeq" id="WP_151522330.1">
    <property type="nucleotide sequence ID" value="NZ_WBPL01000043.1"/>
</dbReference>
<dbReference type="GO" id="GO:0016874">
    <property type="term" value="F:ligase activity"/>
    <property type="evidence" value="ECO:0007669"/>
    <property type="project" value="UniProtKB-KW"/>
</dbReference>
<evidence type="ECO:0000256" key="2">
    <source>
        <dbReference type="ARBA" id="ARBA00022692"/>
    </source>
</evidence>
<proteinExistence type="predicted"/>
<keyword evidence="2 5" id="KW-0812">Transmembrane</keyword>
<accession>A0A9W7UW27</accession>
<feature type="transmembrane region" description="Helical" evidence="5">
    <location>
        <begin position="39"/>
        <end position="57"/>
    </location>
</feature>
<feature type="transmembrane region" description="Helical" evidence="5">
    <location>
        <begin position="231"/>
        <end position="249"/>
    </location>
</feature>
<gene>
    <name evidence="7" type="ORF">F8172_18295</name>
</gene>
<dbReference type="GO" id="GO:0016020">
    <property type="term" value="C:membrane"/>
    <property type="evidence" value="ECO:0007669"/>
    <property type="project" value="UniProtKB-SubCell"/>
</dbReference>
<feature type="transmembrane region" description="Helical" evidence="5">
    <location>
        <begin position="205"/>
        <end position="224"/>
    </location>
</feature>
<feature type="transmembrane region" description="Helical" evidence="5">
    <location>
        <begin position="354"/>
        <end position="381"/>
    </location>
</feature>
<keyword evidence="7" id="KW-0436">Ligase</keyword>
<evidence type="ECO:0000256" key="1">
    <source>
        <dbReference type="ARBA" id="ARBA00004141"/>
    </source>
</evidence>
<dbReference type="Pfam" id="PF04932">
    <property type="entry name" value="Wzy_C"/>
    <property type="match status" value="1"/>
</dbReference>
<feature type="transmembrane region" description="Helical" evidence="5">
    <location>
        <begin position="69"/>
        <end position="99"/>
    </location>
</feature>
<feature type="transmembrane region" description="Helical" evidence="5">
    <location>
        <begin position="164"/>
        <end position="185"/>
    </location>
</feature>
<evidence type="ECO:0000259" key="6">
    <source>
        <dbReference type="Pfam" id="PF04932"/>
    </source>
</evidence>
<feature type="transmembrane region" description="Helical" evidence="5">
    <location>
        <begin position="111"/>
        <end position="127"/>
    </location>
</feature>
<dbReference type="PANTHER" id="PTHR37422:SF23">
    <property type="entry name" value="TEICHURONIC ACID BIOSYNTHESIS PROTEIN TUAE"/>
    <property type="match status" value="1"/>
</dbReference>
<feature type="transmembrane region" description="Helical" evidence="5">
    <location>
        <begin position="133"/>
        <end position="152"/>
    </location>
</feature>
<feature type="transmembrane region" description="Helical" evidence="5">
    <location>
        <begin position="415"/>
        <end position="434"/>
    </location>
</feature>
<dbReference type="InterPro" id="IPR051533">
    <property type="entry name" value="WaaL-like"/>
</dbReference>